<evidence type="ECO:0000313" key="6">
    <source>
        <dbReference type="Proteomes" id="UP001549251"/>
    </source>
</evidence>
<evidence type="ECO:0000256" key="2">
    <source>
        <dbReference type="SAM" id="MobiDB-lite"/>
    </source>
</evidence>
<dbReference type="Pfam" id="PF00691">
    <property type="entry name" value="OmpA"/>
    <property type="match status" value="1"/>
</dbReference>
<evidence type="ECO:0000259" key="4">
    <source>
        <dbReference type="PROSITE" id="PS51123"/>
    </source>
</evidence>
<dbReference type="EMBL" id="JBEPSD010000005">
    <property type="protein sequence ID" value="MET4571134.1"/>
    <property type="molecule type" value="Genomic_DNA"/>
</dbReference>
<feature type="region of interest" description="Disordered" evidence="2">
    <location>
        <begin position="1"/>
        <end position="56"/>
    </location>
</feature>
<dbReference type="PROSITE" id="PS51123">
    <property type="entry name" value="OMPA_2"/>
    <property type="match status" value="1"/>
</dbReference>
<dbReference type="NCBIfam" id="TIGR03349">
    <property type="entry name" value="IV_VI_DotU"/>
    <property type="match status" value="1"/>
</dbReference>
<feature type="transmembrane region" description="Helical" evidence="3">
    <location>
        <begin position="251"/>
        <end position="273"/>
    </location>
</feature>
<dbReference type="Pfam" id="PF09850">
    <property type="entry name" value="DotU"/>
    <property type="match status" value="1"/>
</dbReference>
<comment type="caution">
    <text evidence="5">The sequence shown here is derived from an EMBL/GenBank/DDBJ whole genome shotgun (WGS) entry which is preliminary data.</text>
</comment>
<keyword evidence="3" id="KW-1133">Transmembrane helix</keyword>
<dbReference type="PANTHER" id="PTHR38033">
    <property type="entry name" value="MEMBRANE PROTEIN-RELATED"/>
    <property type="match status" value="1"/>
</dbReference>
<proteinExistence type="predicted"/>
<dbReference type="NCBIfam" id="NF038228">
    <property type="entry name" value="IcmH_DotU_IVB"/>
    <property type="match status" value="1"/>
</dbReference>
<dbReference type="InterPro" id="IPR038522">
    <property type="entry name" value="T4/T6SS_DotU_sf"/>
</dbReference>
<protein>
    <submittedName>
        <fullName evidence="5">Type VI secretion system protein ImpK</fullName>
    </submittedName>
</protein>
<evidence type="ECO:0000256" key="3">
    <source>
        <dbReference type="SAM" id="Phobius"/>
    </source>
</evidence>
<dbReference type="SUPFAM" id="SSF103088">
    <property type="entry name" value="OmpA-like"/>
    <property type="match status" value="1"/>
</dbReference>
<sequence length="454" mass="48256">MSSNGPHDDDPLRDATVVRPRGAPTPPAPAPAPVAPAPAAWPGAAPVRGPAPRADAAPPAAISDFLGGGLNALVQAASPLLLLAVQLRNSVSQPDAAHLREQVIAQVRQFESHAQAAGIAAQTVTAARYVLCSTLDESVMNTPWGQQSGWAAKTLLVVFHGESYGGEKFFIILDRLCADFARHIDLIELMYICLTLGFGGRYQIEADGRAKLADIQEELYRRIKSQRPPAAEELAPHWKGLEDRRNPLVRYVPLWVIVAAGACLLLGAFLYFYTRLNELSSPVSAQVAQIGLRGAVPPGDGPKPAPAVARKSLKQLLAPQEQAGALTVDEKPDGSALVRLNAAAMFASGGTEVAARQIPMLHAITAALNQVPGRVIVVGHTDDQPVHSLRFKDNYALSAERARSVLQILGDGIDNAGRLESSGAGSSQPIALPADLPVNRARNRRVEILYSPED</sequence>
<feature type="compositionally biased region" description="Pro residues" evidence="2">
    <location>
        <begin position="23"/>
        <end position="36"/>
    </location>
</feature>
<name>A0ABV2Q1G0_9GAMM</name>
<dbReference type="InterPro" id="IPR017732">
    <property type="entry name" value="T4/T6SS_DotU"/>
</dbReference>
<feature type="domain" description="OmpA-like" evidence="4">
    <location>
        <begin position="333"/>
        <end position="454"/>
    </location>
</feature>
<dbReference type="Proteomes" id="UP001549251">
    <property type="component" value="Unassembled WGS sequence"/>
</dbReference>
<dbReference type="PANTHER" id="PTHR38033:SF1">
    <property type="entry name" value="DOTU FAMILY TYPE IV_VI SECRETION SYSTEM PROTEIN"/>
    <property type="match status" value="1"/>
</dbReference>
<dbReference type="Gene3D" id="1.25.40.590">
    <property type="entry name" value="Type IV / VI secretion system, DotU"/>
    <property type="match status" value="1"/>
</dbReference>
<dbReference type="InterPro" id="IPR036737">
    <property type="entry name" value="OmpA-like_sf"/>
</dbReference>
<dbReference type="RefSeq" id="WP_354553188.1">
    <property type="nucleotide sequence ID" value="NZ_JBEPSD010000005.1"/>
</dbReference>
<dbReference type="InterPro" id="IPR006665">
    <property type="entry name" value="OmpA-like"/>
</dbReference>
<keyword evidence="6" id="KW-1185">Reference proteome</keyword>
<organism evidence="5 6">
    <name type="scientific">Rhodanobacter soli</name>
    <dbReference type="NCBI Taxonomy" id="590609"/>
    <lineage>
        <taxon>Bacteria</taxon>
        <taxon>Pseudomonadati</taxon>
        <taxon>Pseudomonadota</taxon>
        <taxon>Gammaproteobacteria</taxon>
        <taxon>Lysobacterales</taxon>
        <taxon>Rhodanobacteraceae</taxon>
        <taxon>Rhodanobacter</taxon>
    </lineage>
</organism>
<evidence type="ECO:0000256" key="1">
    <source>
        <dbReference type="PROSITE-ProRule" id="PRU00473"/>
    </source>
</evidence>
<keyword evidence="3" id="KW-0812">Transmembrane</keyword>
<dbReference type="Gene3D" id="3.30.1330.60">
    <property type="entry name" value="OmpA-like domain"/>
    <property type="match status" value="1"/>
</dbReference>
<feature type="compositionally biased region" description="Low complexity" evidence="2">
    <location>
        <begin position="37"/>
        <end position="56"/>
    </location>
</feature>
<dbReference type="CDD" id="cd07185">
    <property type="entry name" value="OmpA_C-like"/>
    <property type="match status" value="1"/>
</dbReference>
<evidence type="ECO:0000313" key="5">
    <source>
        <dbReference type="EMBL" id="MET4571134.1"/>
    </source>
</evidence>
<accession>A0ABV2Q1G0</accession>
<keyword evidence="1 3" id="KW-0472">Membrane</keyword>
<gene>
    <name evidence="5" type="ORF">ABIE04_003517</name>
</gene>
<feature type="compositionally biased region" description="Basic and acidic residues" evidence="2">
    <location>
        <begin position="1"/>
        <end position="13"/>
    </location>
</feature>
<reference evidence="5 6" key="1">
    <citation type="submission" date="2024-06" db="EMBL/GenBank/DDBJ databases">
        <title>Sorghum-associated microbial communities from plants grown in Nebraska, USA.</title>
        <authorList>
            <person name="Schachtman D."/>
        </authorList>
    </citation>
    <scope>NUCLEOTIDE SEQUENCE [LARGE SCALE GENOMIC DNA]</scope>
    <source>
        <strain evidence="5 6">1757</strain>
    </source>
</reference>